<gene>
    <name evidence="1" type="ORF">GCM10009017_08110</name>
    <name evidence="2" type="ORF">J2752_001773</name>
</gene>
<reference evidence="2" key="3">
    <citation type="submission" date="2021-03" db="EMBL/GenBank/DDBJ databases">
        <title>Genomic Encyclopedia of Type Strains, Phase IV (KMG-IV): sequencing the most valuable type-strain genomes for metagenomic binning, comparative biology and taxonomic classification.</title>
        <authorList>
            <person name="Goeker M."/>
        </authorList>
    </citation>
    <scope>NUCLEOTIDE SEQUENCE</scope>
    <source>
        <strain evidence="2">DSM 22443</strain>
    </source>
</reference>
<reference evidence="1" key="2">
    <citation type="submission" date="2020-09" db="EMBL/GenBank/DDBJ databases">
        <authorList>
            <person name="Sun Q."/>
            <person name="Ohkuma M."/>
        </authorList>
    </citation>
    <scope>NUCLEOTIDE SEQUENCE</scope>
    <source>
        <strain evidence="1">JCM 16108</strain>
    </source>
</reference>
<accession>A0A830FXJ1</accession>
<keyword evidence="3" id="KW-1185">Reference proteome</keyword>
<organism evidence="1 3">
    <name type="scientific">Halarchaeum rubridurum</name>
    <dbReference type="NCBI Taxonomy" id="489911"/>
    <lineage>
        <taxon>Archaea</taxon>
        <taxon>Methanobacteriati</taxon>
        <taxon>Methanobacteriota</taxon>
        <taxon>Stenosarchaea group</taxon>
        <taxon>Halobacteria</taxon>
        <taxon>Halobacteriales</taxon>
        <taxon>Halobacteriaceae</taxon>
    </lineage>
</organism>
<dbReference type="OrthoDB" id="350675at2157"/>
<protein>
    <submittedName>
        <fullName evidence="1">Uncharacterized protein</fullName>
    </submittedName>
</protein>
<dbReference type="RefSeq" id="WP_188870132.1">
    <property type="nucleotide sequence ID" value="NZ_BMOO01000002.1"/>
</dbReference>
<proteinExistence type="predicted"/>
<sequence length="428" mass="45940">MSDGRAATRRGFLAVVGGSTLAGCSGLDRLGNDGESAPTVSAYRFRDAADDESTPVVAESIPVEIEASALRARSRRVDDLLGTVPIPLDAGRLPNGVIRERLLDAADDATTAGQRARSARTRFEALRHLSRARERARYAAAGWAYVETNRTEATLRAAHRRARDDARTLRADLAYRGADPVRAALVYARAERRLAVVADSAPAVHESSPLLRVAEWGERAESARASTDDARYLLARYAASLPDDAGTVENALTAAADALADDLRERRAALPSEPSGDDRDEFGWRLRGRLRDDVESGVRRLSDPVGPARAVVDAVGGFAAAGAYERVRSRLDGDGGAYRVEDAADVREARQRALDAIRNALAESPRPALARPTLADAAMSVTYADDSLAGYRGDVRVRRLHDPLRRYAAAAARAESVPAACRRVVAAL</sequence>
<evidence type="ECO:0000313" key="2">
    <source>
        <dbReference type="EMBL" id="MBP1954861.1"/>
    </source>
</evidence>
<evidence type="ECO:0000313" key="3">
    <source>
        <dbReference type="Proteomes" id="UP000614609"/>
    </source>
</evidence>
<dbReference type="Proteomes" id="UP000765891">
    <property type="component" value="Unassembled WGS sequence"/>
</dbReference>
<dbReference type="AlphaFoldDB" id="A0A830FXJ1"/>
<evidence type="ECO:0000313" key="1">
    <source>
        <dbReference type="EMBL" id="GGM60334.1"/>
    </source>
</evidence>
<dbReference type="Proteomes" id="UP000614609">
    <property type="component" value="Unassembled WGS sequence"/>
</dbReference>
<reference evidence="1" key="1">
    <citation type="journal article" date="2014" name="Int. J. Syst. Evol. Microbiol.">
        <title>Complete genome sequence of Corynebacterium casei LMG S-19264T (=DSM 44701T), isolated from a smear-ripened cheese.</title>
        <authorList>
            <consortium name="US DOE Joint Genome Institute (JGI-PGF)"/>
            <person name="Walter F."/>
            <person name="Albersmeier A."/>
            <person name="Kalinowski J."/>
            <person name="Ruckert C."/>
        </authorList>
    </citation>
    <scope>NUCLEOTIDE SEQUENCE</scope>
    <source>
        <strain evidence="1">JCM 16108</strain>
    </source>
</reference>
<name>A0A830FXJ1_9EURY</name>
<dbReference type="EMBL" id="BMOO01000002">
    <property type="protein sequence ID" value="GGM60334.1"/>
    <property type="molecule type" value="Genomic_DNA"/>
</dbReference>
<comment type="caution">
    <text evidence="1">The sequence shown here is derived from an EMBL/GenBank/DDBJ whole genome shotgun (WGS) entry which is preliminary data.</text>
</comment>
<dbReference type="PROSITE" id="PS51257">
    <property type="entry name" value="PROKAR_LIPOPROTEIN"/>
    <property type="match status" value="1"/>
</dbReference>
<dbReference type="EMBL" id="JAGGKO010000002">
    <property type="protein sequence ID" value="MBP1954861.1"/>
    <property type="molecule type" value="Genomic_DNA"/>
</dbReference>